<keyword evidence="3" id="KW-1185">Reference proteome</keyword>
<feature type="domain" description="DUF695" evidence="1">
    <location>
        <begin position="14"/>
        <end position="132"/>
    </location>
</feature>
<dbReference type="Proteomes" id="UP000321204">
    <property type="component" value="Chromosome"/>
</dbReference>
<dbReference type="KEGG" id="fgg:FSB75_21120"/>
<evidence type="ECO:0000313" key="2">
    <source>
        <dbReference type="EMBL" id="QEC58301.1"/>
    </source>
</evidence>
<dbReference type="Pfam" id="PF05117">
    <property type="entry name" value="DUF695"/>
    <property type="match status" value="1"/>
</dbReference>
<evidence type="ECO:0000313" key="3">
    <source>
        <dbReference type="Proteomes" id="UP000321204"/>
    </source>
</evidence>
<reference evidence="2 3" key="1">
    <citation type="journal article" date="2015" name="Int. J. Syst. Evol. Microbiol.">
        <title>Flavisolibacter ginsenosidimutans sp. nov., with ginsenoside-converting activity isolated from soil used for cultivating ginseng.</title>
        <authorList>
            <person name="Zhao Y."/>
            <person name="Liu Q."/>
            <person name="Kang M.S."/>
            <person name="Jin F."/>
            <person name="Yu H."/>
            <person name="Im W.T."/>
        </authorList>
    </citation>
    <scope>NUCLEOTIDE SEQUENCE [LARGE SCALE GENOMIC DNA]</scope>
    <source>
        <strain evidence="2 3">Gsoil 636</strain>
    </source>
</reference>
<dbReference type="OrthoDB" id="7839302at2"/>
<sequence length="140" mass="16262">MNSKTATYTGFEFDVEGFPAVAVINKDLKDPRVQSGYTHSVFIELMPDAYNEIGHPTETEYDYLVEAEKKMIDYLESQTQTVHAGHITLYRMLQVIFYTKEPEKVEGFLNYFLSTIERENQLEIEPDQAWEAVSAFYELL</sequence>
<organism evidence="2 3">
    <name type="scientific">Flavisolibacter ginsenosidimutans</name>
    <dbReference type="NCBI Taxonomy" id="661481"/>
    <lineage>
        <taxon>Bacteria</taxon>
        <taxon>Pseudomonadati</taxon>
        <taxon>Bacteroidota</taxon>
        <taxon>Chitinophagia</taxon>
        <taxon>Chitinophagales</taxon>
        <taxon>Chitinophagaceae</taxon>
        <taxon>Flavisolibacter</taxon>
    </lineage>
</organism>
<evidence type="ECO:0000259" key="1">
    <source>
        <dbReference type="Pfam" id="PF05117"/>
    </source>
</evidence>
<protein>
    <submittedName>
        <fullName evidence="2">DUF695 domain-containing protein</fullName>
    </submittedName>
</protein>
<name>A0A5B8UNP9_9BACT</name>
<dbReference type="InterPro" id="IPR016097">
    <property type="entry name" value="DUF695"/>
</dbReference>
<accession>A0A5B8UNP9</accession>
<gene>
    <name evidence="2" type="ORF">FSB75_21120</name>
</gene>
<dbReference type="RefSeq" id="WP_146791515.1">
    <property type="nucleotide sequence ID" value="NZ_BAABIO010000003.1"/>
</dbReference>
<dbReference type="AlphaFoldDB" id="A0A5B8UNP9"/>
<proteinExistence type="predicted"/>
<dbReference type="EMBL" id="CP042433">
    <property type="protein sequence ID" value="QEC58301.1"/>
    <property type="molecule type" value="Genomic_DNA"/>
</dbReference>